<dbReference type="GO" id="GO:0020037">
    <property type="term" value="F:heme binding"/>
    <property type="evidence" value="ECO:0007669"/>
    <property type="project" value="InterPro"/>
</dbReference>
<keyword evidence="7" id="KW-1133">Transmembrane helix</keyword>
<organism evidence="14 15">
    <name type="scientific">Ophiocordyceps sinensis</name>
    <dbReference type="NCBI Taxonomy" id="72228"/>
    <lineage>
        <taxon>Eukaryota</taxon>
        <taxon>Fungi</taxon>
        <taxon>Dikarya</taxon>
        <taxon>Ascomycota</taxon>
        <taxon>Pezizomycotina</taxon>
        <taxon>Sordariomycetes</taxon>
        <taxon>Hypocreomycetidae</taxon>
        <taxon>Hypocreales</taxon>
        <taxon>Ophiocordycipitaceae</taxon>
        <taxon>Ophiocordyceps</taxon>
    </lineage>
</organism>
<dbReference type="InterPro" id="IPR001128">
    <property type="entry name" value="Cyt_P450"/>
</dbReference>
<dbReference type="PRINTS" id="PR01239">
    <property type="entry name" value="EP450IICYP52"/>
</dbReference>
<dbReference type="SUPFAM" id="SSF48264">
    <property type="entry name" value="Cytochrome P450"/>
    <property type="match status" value="1"/>
</dbReference>
<evidence type="ECO:0000256" key="11">
    <source>
        <dbReference type="ARBA" id="ARBA00023136"/>
    </source>
</evidence>
<keyword evidence="4 12" id="KW-0349">Heme</keyword>
<dbReference type="PANTHER" id="PTHR24287">
    <property type="entry name" value="P450, PUTATIVE (EUROFUNG)-RELATED"/>
    <property type="match status" value="1"/>
</dbReference>
<dbReference type="InterPro" id="IPR002402">
    <property type="entry name" value="Cyt_P450_E_grp-II"/>
</dbReference>
<evidence type="ECO:0000256" key="12">
    <source>
        <dbReference type="PIRSR" id="PIRSR602402-1"/>
    </source>
</evidence>
<evidence type="ECO:0000256" key="9">
    <source>
        <dbReference type="ARBA" id="ARBA00023004"/>
    </source>
</evidence>
<dbReference type="OrthoDB" id="1470350at2759"/>
<dbReference type="PRINTS" id="PR00385">
    <property type="entry name" value="P450"/>
</dbReference>
<evidence type="ECO:0000256" key="3">
    <source>
        <dbReference type="ARBA" id="ARBA00010617"/>
    </source>
</evidence>
<dbReference type="InterPro" id="IPR036396">
    <property type="entry name" value="Cyt_P450_sf"/>
</dbReference>
<dbReference type="GO" id="GO:0016020">
    <property type="term" value="C:membrane"/>
    <property type="evidence" value="ECO:0007669"/>
    <property type="project" value="UniProtKB-SubCell"/>
</dbReference>
<keyword evidence="10 13" id="KW-0503">Monooxygenase</keyword>
<keyword evidence="6 12" id="KW-0479">Metal-binding</keyword>
<dbReference type="Gene3D" id="1.10.630.10">
    <property type="entry name" value="Cytochrome P450"/>
    <property type="match status" value="1"/>
</dbReference>
<keyword evidence="9 12" id="KW-0408">Iron</keyword>
<comment type="similarity">
    <text evidence="3 13">Belongs to the cytochrome P450 family.</text>
</comment>
<keyword evidence="5" id="KW-0812">Transmembrane</keyword>
<evidence type="ECO:0008006" key="16">
    <source>
        <dbReference type="Google" id="ProtNLM"/>
    </source>
</evidence>
<dbReference type="Pfam" id="PF00067">
    <property type="entry name" value="p450"/>
    <property type="match status" value="1"/>
</dbReference>
<protein>
    <recommendedName>
        <fullName evidence="16">Cytochrome P450 52A12</fullName>
    </recommendedName>
</protein>
<evidence type="ECO:0000313" key="15">
    <source>
        <dbReference type="Proteomes" id="UP000557566"/>
    </source>
</evidence>
<accession>A0A8H4V8I9</accession>
<dbReference type="PRINTS" id="PR00464">
    <property type="entry name" value="EP450II"/>
</dbReference>
<keyword evidence="15" id="KW-1185">Reference proteome</keyword>
<evidence type="ECO:0000256" key="8">
    <source>
        <dbReference type="ARBA" id="ARBA00023002"/>
    </source>
</evidence>
<evidence type="ECO:0000256" key="7">
    <source>
        <dbReference type="ARBA" id="ARBA00022989"/>
    </source>
</evidence>
<dbReference type="CDD" id="cd11063">
    <property type="entry name" value="CYP52"/>
    <property type="match status" value="1"/>
</dbReference>
<dbReference type="GO" id="GO:0005506">
    <property type="term" value="F:iron ion binding"/>
    <property type="evidence" value="ECO:0007669"/>
    <property type="project" value="InterPro"/>
</dbReference>
<comment type="cofactor">
    <cofactor evidence="1 12">
        <name>heme</name>
        <dbReference type="ChEBI" id="CHEBI:30413"/>
    </cofactor>
</comment>
<comment type="subcellular location">
    <subcellularLocation>
        <location evidence="2">Membrane</location>
        <topology evidence="2">Single-pass membrane protein</topology>
    </subcellularLocation>
</comment>
<dbReference type="Proteomes" id="UP000557566">
    <property type="component" value="Unassembled WGS sequence"/>
</dbReference>
<dbReference type="InterPro" id="IPR017972">
    <property type="entry name" value="Cyt_P450_CS"/>
</dbReference>
<dbReference type="GO" id="GO:0016712">
    <property type="term" value="F:oxidoreductase activity, acting on paired donors, with incorporation or reduction of molecular oxygen, reduced flavin or flavoprotein as one donor, and incorporation of one atom of oxygen"/>
    <property type="evidence" value="ECO:0007669"/>
    <property type="project" value="InterPro"/>
</dbReference>
<feature type="binding site" description="axial binding residue" evidence="12">
    <location>
        <position position="471"/>
    </location>
    <ligand>
        <name>heme</name>
        <dbReference type="ChEBI" id="CHEBI:30413"/>
    </ligand>
    <ligandPart>
        <name>Fe</name>
        <dbReference type="ChEBI" id="CHEBI:18248"/>
    </ligandPart>
</feature>
<evidence type="ECO:0000313" key="14">
    <source>
        <dbReference type="EMBL" id="KAF4511595.1"/>
    </source>
</evidence>
<keyword evidence="8 13" id="KW-0560">Oxidoreductase</keyword>
<comment type="caution">
    <text evidence="14">The sequence shown here is derived from an EMBL/GenBank/DDBJ whole genome shotgun (WGS) entry which is preliminary data.</text>
</comment>
<name>A0A8H4V8I9_9HYPO</name>
<dbReference type="InterPro" id="IPR047146">
    <property type="entry name" value="Cyt_P450_E_CYP52_fungi"/>
</dbReference>
<keyword evidence="11" id="KW-0472">Membrane</keyword>
<evidence type="ECO:0000256" key="5">
    <source>
        <dbReference type="ARBA" id="ARBA00022692"/>
    </source>
</evidence>
<dbReference type="PROSITE" id="PS00086">
    <property type="entry name" value="CYTOCHROME_P450"/>
    <property type="match status" value="1"/>
</dbReference>
<evidence type="ECO:0000256" key="4">
    <source>
        <dbReference type="ARBA" id="ARBA00022617"/>
    </source>
</evidence>
<reference evidence="14 15" key="1">
    <citation type="journal article" date="2020" name="Genome Biol. Evol.">
        <title>A new high-quality draft genome assembly of the Chinese cordyceps Ophiocordyceps sinensis.</title>
        <authorList>
            <person name="Shu R."/>
            <person name="Zhang J."/>
            <person name="Meng Q."/>
            <person name="Zhang H."/>
            <person name="Zhou G."/>
            <person name="Li M."/>
            <person name="Wu P."/>
            <person name="Zhao Y."/>
            <person name="Chen C."/>
            <person name="Qin Q."/>
        </authorList>
    </citation>
    <scope>NUCLEOTIDE SEQUENCE [LARGE SCALE GENOMIC DNA]</scope>
    <source>
        <strain evidence="14 15">IOZ07</strain>
    </source>
</reference>
<gene>
    <name evidence="14" type="ORF">G6O67_003377</name>
</gene>
<dbReference type="EMBL" id="JAAVMX010000003">
    <property type="protein sequence ID" value="KAF4511595.1"/>
    <property type="molecule type" value="Genomic_DNA"/>
</dbReference>
<evidence type="ECO:0000256" key="2">
    <source>
        <dbReference type="ARBA" id="ARBA00004167"/>
    </source>
</evidence>
<proteinExistence type="inferred from homology"/>
<evidence type="ECO:0000256" key="13">
    <source>
        <dbReference type="RuleBase" id="RU000461"/>
    </source>
</evidence>
<evidence type="ECO:0000256" key="1">
    <source>
        <dbReference type="ARBA" id="ARBA00001971"/>
    </source>
</evidence>
<dbReference type="AlphaFoldDB" id="A0A8H4V8I9"/>
<sequence length="526" mass="59428">MQLSAVFVIALAAVAVTLVYTRIRSALHHAARAREMGCKPAVWGVYHEPTGLLGVFHGIQASLKHRFPDFIEEQMDALQRRVGRRVGTVIMRTPFFKNTIFTLDPKNIQAMLATQFKDFQLGVNRTGNFRPLLGNGIFAANGEQWQHSRALLRPQFVRSQVSDLDLEEAHVKALMTVLDRHLGSDGWTDNLDLQELFFRLTLDSATQFLFGESVNSQLGHDGQAPAAKGDVSFAQAFDKSQFTLAFGSRLGSHYWLVHTCKFKKHVARVHSFVNHFVDIAMKQGRDEKGQGGQKGDYVFLHALARETQDPEELRSQLLNILLAGRDTTAGTLSWFFYTMADPQYQSIFQRLRGVIVDEFGTYSDPKDISFERMKGCQYLQWCINECLRLYPAVSVNVRTATNDTSLPTGGGPDGQDPIYVEKGQDVVYSVHVMHRRKDLWGPDAHVFRPERWRDRRPGWDYLPFNGGPRICIGQQFALTEIAYVVIRLMQRIDAIDGSRMGPVKHRLTLTNSPADGVNVRLRFAAS</sequence>
<evidence type="ECO:0000256" key="6">
    <source>
        <dbReference type="ARBA" id="ARBA00022723"/>
    </source>
</evidence>
<dbReference type="PANTHER" id="PTHR24287:SF1">
    <property type="entry name" value="P450, PUTATIVE (EUROFUNG)-RELATED"/>
    <property type="match status" value="1"/>
</dbReference>
<dbReference type="InterPro" id="IPR002974">
    <property type="entry name" value="Cyt_P450_E_CYP52_ascomycetes"/>
</dbReference>
<evidence type="ECO:0000256" key="10">
    <source>
        <dbReference type="ARBA" id="ARBA00023033"/>
    </source>
</evidence>